<evidence type="ECO:0000313" key="2">
    <source>
        <dbReference type="Proteomes" id="UP000218209"/>
    </source>
</evidence>
<organism evidence="1 2">
    <name type="scientific">Porphyra umbilicalis</name>
    <name type="common">Purple laver</name>
    <name type="synonym">Red alga</name>
    <dbReference type="NCBI Taxonomy" id="2786"/>
    <lineage>
        <taxon>Eukaryota</taxon>
        <taxon>Rhodophyta</taxon>
        <taxon>Bangiophyceae</taxon>
        <taxon>Bangiales</taxon>
        <taxon>Bangiaceae</taxon>
        <taxon>Porphyra</taxon>
    </lineage>
</organism>
<keyword evidence="2" id="KW-1185">Reference proteome</keyword>
<name>A0A1X6PIZ8_PORUM</name>
<dbReference type="Proteomes" id="UP000218209">
    <property type="component" value="Unassembled WGS sequence"/>
</dbReference>
<accession>A0A1X6PIZ8</accession>
<sequence length="63" mass="7323">MRGAFLHTRPACRASSLQRSRPRCCLFGTPRRHACTVWHLHCKRRRPPCAAAAQRLGRLCPWR</sequence>
<protein>
    <submittedName>
        <fullName evidence="1">Uncharacterized protein</fullName>
    </submittedName>
</protein>
<reference evidence="1 2" key="1">
    <citation type="submission" date="2017-03" db="EMBL/GenBank/DDBJ databases">
        <title>WGS assembly of Porphyra umbilicalis.</title>
        <authorList>
            <person name="Brawley S.H."/>
            <person name="Blouin N.A."/>
            <person name="Ficko-Blean E."/>
            <person name="Wheeler G.L."/>
            <person name="Lohr M."/>
            <person name="Goodson H.V."/>
            <person name="Jenkins J.W."/>
            <person name="Blaby-Haas C.E."/>
            <person name="Helliwell K.E."/>
            <person name="Chan C."/>
            <person name="Marriage T."/>
            <person name="Bhattacharya D."/>
            <person name="Klein A.S."/>
            <person name="Badis Y."/>
            <person name="Brodie J."/>
            <person name="Cao Y."/>
            <person name="Collen J."/>
            <person name="Dittami S.M."/>
            <person name="Gachon C.M."/>
            <person name="Green B.R."/>
            <person name="Karpowicz S."/>
            <person name="Kim J.W."/>
            <person name="Kudahl U."/>
            <person name="Lin S."/>
            <person name="Michel G."/>
            <person name="Mittag M."/>
            <person name="Olson B.J."/>
            <person name="Pangilinan J."/>
            <person name="Peng Y."/>
            <person name="Qiu H."/>
            <person name="Shu S."/>
            <person name="Singer J.T."/>
            <person name="Smith A.G."/>
            <person name="Sprecher B.N."/>
            <person name="Wagner V."/>
            <person name="Wang W."/>
            <person name="Wang Z.-Y."/>
            <person name="Yan J."/>
            <person name="Yarish C."/>
            <person name="Zoeuner-Riek S."/>
            <person name="Zhuang Y."/>
            <person name="Zou Y."/>
            <person name="Lindquist E.A."/>
            <person name="Grimwood J."/>
            <person name="Barry K."/>
            <person name="Rokhsar D.S."/>
            <person name="Schmutz J."/>
            <person name="Stiller J.W."/>
            <person name="Grossman A.R."/>
            <person name="Prochnik S.E."/>
        </authorList>
    </citation>
    <scope>NUCLEOTIDE SEQUENCE [LARGE SCALE GENOMIC DNA]</scope>
    <source>
        <strain evidence="1">4086291</strain>
    </source>
</reference>
<gene>
    <name evidence="1" type="ORF">BU14_0031s0013</name>
</gene>
<evidence type="ECO:0000313" key="1">
    <source>
        <dbReference type="EMBL" id="OSX80841.1"/>
    </source>
</evidence>
<dbReference type="EMBL" id="KV918767">
    <property type="protein sequence ID" value="OSX80841.1"/>
    <property type="molecule type" value="Genomic_DNA"/>
</dbReference>
<proteinExistence type="predicted"/>
<dbReference type="AlphaFoldDB" id="A0A1X6PIZ8"/>